<evidence type="ECO:0000313" key="2">
    <source>
        <dbReference type="Proteomes" id="UP000315295"/>
    </source>
</evidence>
<accession>A0A540NA60</accession>
<dbReference type="STRING" id="106549.A0A540NA60"/>
<proteinExistence type="predicted"/>
<organism evidence="1 2">
    <name type="scientific">Malus baccata</name>
    <name type="common">Siberian crab apple</name>
    <name type="synonym">Pyrus baccata</name>
    <dbReference type="NCBI Taxonomy" id="106549"/>
    <lineage>
        <taxon>Eukaryota</taxon>
        <taxon>Viridiplantae</taxon>
        <taxon>Streptophyta</taxon>
        <taxon>Embryophyta</taxon>
        <taxon>Tracheophyta</taxon>
        <taxon>Spermatophyta</taxon>
        <taxon>Magnoliopsida</taxon>
        <taxon>eudicotyledons</taxon>
        <taxon>Gunneridae</taxon>
        <taxon>Pentapetalae</taxon>
        <taxon>rosids</taxon>
        <taxon>fabids</taxon>
        <taxon>Rosales</taxon>
        <taxon>Rosaceae</taxon>
        <taxon>Amygdaloideae</taxon>
        <taxon>Maleae</taxon>
        <taxon>Malus</taxon>
    </lineage>
</organism>
<comment type="caution">
    <text evidence="1">The sequence shown here is derived from an EMBL/GenBank/DDBJ whole genome shotgun (WGS) entry which is preliminary data.</text>
</comment>
<keyword evidence="2" id="KW-1185">Reference proteome</keyword>
<protein>
    <submittedName>
        <fullName evidence="1">Uncharacterized protein</fullName>
    </submittedName>
</protein>
<dbReference type="AlphaFoldDB" id="A0A540NA60"/>
<gene>
    <name evidence="1" type="ORF">C1H46_006465</name>
</gene>
<dbReference type="Proteomes" id="UP000315295">
    <property type="component" value="Unassembled WGS sequence"/>
</dbReference>
<sequence length="152" mass="17368">MESSTASSLSVTSLQRWEIPPSKRLLLDRRYAWVVDEWKDPLEEALAGGKGILIDTKQWRYYDFAPKVVPPLLCLPRTAGTADDCYKQIMSLSMKPHATMVKIRPVIHPTTFEKNVSAKRRVSIFFDNTTNADVSGKMPYKDMVFLRTLCIE</sequence>
<dbReference type="PANTHER" id="PTHR48204:SF1">
    <property type="entry name" value="OS07G0265100 PROTEIN"/>
    <property type="match status" value="1"/>
</dbReference>
<dbReference type="PANTHER" id="PTHR48204">
    <property type="entry name" value="OS07G0265100 PROTEIN"/>
    <property type="match status" value="1"/>
</dbReference>
<dbReference type="EMBL" id="VIEB01000078">
    <property type="protein sequence ID" value="TQE07932.1"/>
    <property type="molecule type" value="Genomic_DNA"/>
</dbReference>
<reference evidence="1 2" key="1">
    <citation type="journal article" date="2019" name="G3 (Bethesda)">
        <title>Sequencing of a Wild Apple (Malus baccata) Genome Unravels the Differences Between Cultivated and Wild Apple Species Regarding Disease Resistance and Cold Tolerance.</title>
        <authorList>
            <person name="Chen X."/>
        </authorList>
    </citation>
    <scope>NUCLEOTIDE SEQUENCE [LARGE SCALE GENOMIC DNA]</scope>
    <source>
        <strain evidence="2">cv. Shandingzi</strain>
        <tissue evidence="1">Leaves</tissue>
    </source>
</reference>
<evidence type="ECO:0000313" key="1">
    <source>
        <dbReference type="EMBL" id="TQE07932.1"/>
    </source>
</evidence>
<name>A0A540NA60_MALBA</name>